<protein>
    <recommendedName>
        <fullName evidence="1">DAAF9 N-terminal domain-containing protein</fullName>
    </recommendedName>
</protein>
<comment type="caution">
    <text evidence="2">The sequence shown here is derived from an EMBL/GenBank/DDBJ whole genome shotgun (WGS) entry which is preliminary data.</text>
</comment>
<evidence type="ECO:0000313" key="3">
    <source>
        <dbReference type="Proteomes" id="UP001162131"/>
    </source>
</evidence>
<gene>
    <name evidence="2" type="ORF">BSTOLATCC_MIC63877</name>
</gene>
<organism evidence="2 3">
    <name type="scientific">Blepharisma stoltei</name>
    <dbReference type="NCBI Taxonomy" id="1481888"/>
    <lineage>
        <taxon>Eukaryota</taxon>
        <taxon>Sar</taxon>
        <taxon>Alveolata</taxon>
        <taxon>Ciliophora</taxon>
        <taxon>Postciliodesmatophora</taxon>
        <taxon>Heterotrichea</taxon>
        <taxon>Heterotrichida</taxon>
        <taxon>Blepharismidae</taxon>
        <taxon>Blepharisma</taxon>
    </lineage>
</organism>
<sequence length="944" mass="108395">MSYTPNSSAKRAQKLQDLCRNLNLNALIFILGLDSKRNRLDEKAFFWLFQGFSGQNKLNSVSVPFKYEEVAWIVTPNSFEIFVGSACNELADTESAFTEIQKISCSWNGGNATTVTKDEVSDSEAAEETKILWFIRCMKKILGPVGICSDQIETWPLIQAYAIDMFGCGFFSNSHPHVNISEMLEPYFCDFDETAVDILVTEHLPRLKTTFDQTIEFVNKRGYPQKRGDVKEEDIKDCICLPYEYVMISNPKEVVHKPKLKLWGKFDDGKALVKNATHMNVQGVCGISGLMVSRSWFFIPQGTAKSYLENKVENDMVGVMELYKVLVGITKKTLHHICDHSVQEFIDLFLFELYKDHLFLAYHNMLSAVREGIQINLNSYDADGVCHDFSPNQYPLHSIQILIFNIKSENFEDLGGLSFGESFLIKDGKIKNLTENIEPFIMWESTAKKQMQSEFGQRLSTFENVKLYVENWCPFDGALIVYESGWGFKSVHLGDLEYEISSFKKIEQHSSDLVSFFSENARYVFKVSARASGFLMSVWNIEAVSTEGPEYLYVRGLQKEEETVKVEAETNEKTKLYIVIGMPGSGKTRAAEDIAKAIKAEFIKPSFKESVYLNKEFWRKSFEDIKSQEIVAALPGFMMPADILDLIPPHVELKSVIVKIFNNTFYMNKRKEFLPRFLPQIHVSNSLIYEEKDSNNDIIKFITAPNPSLEVFWSKGSISPQQARTILSSATSIRPQYSYKPLYQLQTLFINCPLPLLESKIRQKLLNAHTADEGNLSNRLQWENNMQILYVKGSVFLKGKTENQAMYDVRGNTKEVFFKEGKSEEPGLLFIGRNLEKEKLIEMVLECRAYTSKLPLKTRQLLESEEIKRVEDTLGQSEDYFFDGTYYMDAEGKRSLHHPDLEDKLEEYIDEENERIGKFNRSLEKENSIIRKANQEEIIKEVFA</sequence>
<dbReference type="PANTHER" id="PTHR33664:SF1">
    <property type="entry name" value="DYNEIN AXONEMAL ASSEMBLY FACTOR 9"/>
    <property type="match status" value="1"/>
</dbReference>
<accession>A0AAU9KEW1</accession>
<dbReference type="InterPro" id="IPR027417">
    <property type="entry name" value="P-loop_NTPase"/>
</dbReference>
<dbReference type="Pfam" id="PF23281">
    <property type="entry name" value="DAAF9_N"/>
    <property type="match status" value="1"/>
</dbReference>
<dbReference type="AlphaFoldDB" id="A0AAU9KEW1"/>
<dbReference type="Gene3D" id="3.40.50.300">
    <property type="entry name" value="P-loop containing nucleotide triphosphate hydrolases"/>
    <property type="match status" value="1"/>
</dbReference>
<dbReference type="InterPro" id="IPR040342">
    <property type="entry name" value="DNAAF9"/>
</dbReference>
<keyword evidence="3" id="KW-1185">Reference proteome</keyword>
<evidence type="ECO:0000313" key="2">
    <source>
        <dbReference type="EMBL" id="CAG9335404.1"/>
    </source>
</evidence>
<reference evidence="2" key="1">
    <citation type="submission" date="2021-09" db="EMBL/GenBank/DDBJ databases">
        <authorList>
            <consortium name="AG Swart"/>
            <person name="Singh M."/>
            <person name="Singh A."/>
            <person name="Seah K."/>
            <person name="Emmerich C."/>
        </authorList>
    </citation>
    <scope>NUCLEOTIDE SEQUENCE</scope>
    <source>
        <strain evidence="2">ATCC30299</strain>
    </source>
</reference>
<dbReference type="Proteomes" id="UP001162131">
    <property type="component" value="Unassembled WGS sequence"/>
</dbReference>
<feature type="domain" description="DAAF9 N-terminal" evidence="1">
    <location>
        <begin position="4"/>
        <end position="185"/>
    </location>
</feature>
<name>A0AAU9KEW1_9CILI</name>
<dbReference type="SUPFAM" id="SSF52540">
    <property type="entry name" value="P-loop containing nucleoside triphosphate hydrolases"/>
    <property type="match status" value="1"/>
</dbReference>
<proteinExistence type="predicted"/>
<dbReference type="EMBL" id="CAJZBQ010000062">
    <property type="protein sequence ID" value="CAG9335404.1"/>
    <property type="molecule type" value="Genomic_DNA"/>
</dbReference>
<dbReference type="InterPro" id="IPR056498">
    <property type="entry name" value="DAAF9_N"/>
</dbReference>
<dbReference type="PANTHER" id="PTHR33664">
    <property type="entry name" value="RCG26366"/>
    <property type="match status" value="1"/>
</dbReference>
<evidence type="ECO:0000259" key="1">
    <source>
        <dbReference type="Pfam" id="PF23281"/>
    </source>
</evidence>